<proteinExistence type="predicted"/>
<feature type="transmembrane region" description="Helical" evidence="1">
    <location>
        <begin position="515"/>
        <end position="535"/>
    </location>
</feature>
<reference evidence="3" key="1">
    <citation type="journal article" date="2019" name="Int. J. Syst. Evol. Microbiol.">
        <title>The Global Catalogue of Microorganisms (GCM) 10K type strain sequencing project: providing services to taxonomists for standard genome sequencing and annotation.</title>
        <authorList>
            <consortium name="The Broad Institute Genomics Platform"/>
            <consortium name="The Broad Institute Genome Sequencing Center for Infectious Disease"/>
            <person name="Wu L."/>
            <person name="Ma J."/>
        </authorList>
    </citation>
    <scope>NUCLEOTIDE SEQUENCE [LARGE SCALE GENOMIC DNA]</scope>
    <source>
        <strain evidence="3">CGMCC 1.15399</strain>
    </source>
</reference>
<name>A0ABW4GX33_9ACTN</name>
<feature type="transmembrane region" description="Helical" evidence="1">
    <location>
        <begin position="49"/>
        <end position="68"/>
    </location>
</feature>
<feature type="transmembrane region" description="Helical" evidence="1">
    <location>
        <begin position="369"/>
        <end position="388"/>
    </location>
</feature>
<sequence length="757" mass="81836">MLEVRSPAVVPSVPARRWRLLRSGRLPVAFVVLLAVVTLNVYAVPLPEIGVFGAYILLGVTLPGMLWWRALSGTPRSPVADVAAGTALGYALEVLTYIPARWLDVPLAFLAWAGVTYLLFATMPSLRRHWPARGNPGEVPVGWSWGMAGLVGYAILYSAATFFRTQGLSWPGNGAPYIDLPYHLAMAGDVKHHIPAMFANVVGEALHDHWFVYADLAATSWATGLELQTLLFRLSPLPMAAVFTVLVVVLAHRLSGRWWTGIAAVVITFFVTAPDPYAWTGVLVPSVGGVGLPWVSPTQTFGAVLFVPLALLLVDLVRRPSGLNGRWVLVAVLMLAEVGGKATFLPLALAGVTLVLAVHLIVHRKVHRAAAVLTGLCLAYVAFAQIVVFQGENKGLRFAPFHLMRWHEDRLGRDAGLPLQRPVLLLIVVAIYLVSWAAVWGGAVGLLRRRRWRTDPAVVLLVGVGMAGVGAVCVFGHPGLSQGYFLGSAAPYLTILATTGLAATLPEKRPWRVALPALAAGAVAIWAIESWVAIARPHGGNVVIERVIPYALLAGAAAAVALVLVLTGRRGLTWCAVPVFALGCCLYSGYAPRLTPLWSIAEAAPVTDPERLHVAEGGVTAARWLRDHSSPDDLVAVNAHCRRSAGRCDNRHFWISAYAERRILVEGWGYINGANSRAALIGQPTMGTLEFRDPKRLADNDAAFLRPTTETVGGLRDTYGVRWLFVDDRYPALTSELGRFAALRFRAGHCWVYEVTS</sequence>
<feature type="transmembrane region" description="Helical" evidence="1">
    <location>
        <begin position="547"/>
        <end position="565"/>
    </location>
</feature>
<feature type="transmembrane region" description="Helical" evidence="1">
    <location>
        <begin position="423"/>
        <end position="446"/>
    </location>
</feature>
<feature type="transmembrane region" description="Helical" evidence="1">
    <location>
        <begin position="344"/>
        <end position="362"/>
    </location>
</feature>
<dbReference type="EMBL" id="JBHUCM010000070">
    <property type="protein sequence ID" value="MFD1546896.1"/>
    <property type="molecule type" value="Genomic_DNA"/>
</dbReference>
<accession>A0ABW4GX33</accession>
<feature type="transmembrane region" description="Helical" evidence="1">
    <location>
        <begin position="458"/>
        <end position="477"/>
    </location>
</feature>
<feature type="transmembrane region" description="Helical" evidence="1">
    <location>
        <begin position="321"/>
        <end position="338"/>
    </location>
</feature>
<organism evidence="2 3">
    <name type="scientific">Nonomuraea guangzhouensis</name>
    <dbReference type="NCBI Taxonomy" id="1291555"/>
    <lineage>
        <taxon>Bacteria</taxon>
        <taxon>Bacillati</taxon>
        <taxon>Actinomycetota</taxon>
        <taxon>Actinomycetes</taxon>
        <taxon>Streptosporangiales</taxon>
        <taxon>Streptosporangiaceae</taxon>
        <taxon>Nonomuraea</taxon>
    </lineage>
</organism>
<feature type="transmembrane region" description="Helical" evidence="1">
    <location>
        <begin position="105"/>
        <end position="122"/>
    </location>
</feature>
<keyword evidence="1" id="KW-0812">Transmembrane</keyword>
<protein>
    <submittedName>
        <fullName evidence="2">Uncharacterized protein</fullName>
    </submittedName>
</protein>
<comment type="caution">
    <text evidence="2">The sequence shown here is derived from an EMBL/GenBank/DDBJ whole genome shotgun (WGS) entry which is preliminary data.</text>
</comment>
<evidence type="ECO:0000313" key="3">
    <source>
        <dbReference type="Proteomes" id="UP001597097"/>
    </source>
</evidence>
<feature type="transmembrane region" description="Helical" evidence="1">
    <location>
        <begin position="258"/>
        <end position="274"/>
    </location>
</feature>
<feature type="transmembrane region" description="Helical" evidence="1">
    <location>
        <begin position="143"/>
        <end position="163"/>
    </location>
</feature>
<evidence type="ECO:0000256" key="1">
    <source>
        <dbReference type="SAM" id="Phobius"/>
    </source>
</evidence>
<keyword evidence="1" id="KW-0472">Membrane</keyword>
<feature type="transmembrane region" description="Helical" evidence="1">
    <location>
        <begin position="26"/>
        <end position="43"/>
    </location>
</feature>
<feature type="transmembrane region" description="Helical" evidence="1">
    <location>
        <begin position="483"/>
        <end position="503"/>
    </location>
</feature>
<keyword evidence="1" id="KW-1133">Transmembrane helix</keyword>
<keyword evidence="3" id="KW-1185">Reference proteome</keyword>
<feature type="transmembrane region" description="Helical" evidence="1">
    <location>
        <begin position="572"/>
        <end position="590"/>
    </location>
</feature>
<feature type="transmembrane region" description="Helical" evidence="1">
    <location>
        <begin position="230"/>
        <end position="251"/>
    </location>
</feature>
<evidence type="ECO:0000313" key="2">
    <source>
        <dbReference type="EMBL" id="MFD1546896.1"/>
    </source>
</evidence>
<dbReference type="RefSeq" id="WP_219536695.1">
    <property type="nucleotide sequence ID" value="NZ_JAHKRM010000031.1"/>
</dbReference>
<dbReference type="Proteomes" id="UP001597097">
    <property type="component" value="Unassembled WGS sequence"/>
</dbReference>
<gene>
    <name evidence="2" type="ORF">ACFSJ0_58350</name>
</gene>
<feature type="transmembrane region" description="Helical" evidence="1">
    <location>
        <begin position="294"/>
        <end position="314"/>
    </location>
</feature>